<accession>A0A0V0QZE2</accession>
<dbReference type="Proteomes" id="UP000054937">
    <property type="component" value="Unassembled WGS sequence"/>
</dbReference>
<dbReference type="GO" id="GO:0017056">
    <property type="term" value="F:structural constituent of nuclear pore"/>
    <property type="evidence" value="ECO:0007669"/>
    <property type="project" value="InterPro"/>
</dbReference>
<evidence type="ECO:0000256" key="1">
    <source>
        <dbReference type="SAM" id="MobiDB-lite"/>
    </source>
</evidence>
<feature type="domain" description="Peptidase S59" evidence="2">
    <location>
        <begin position="861"/>
        <end position="1021"/>
    </location>
</feature>
<comment type="caution">
    <text evidence="3">The sequence shown here is derived from an EMBL/GenBank/DDBJ whole genome shotgun (WGS) entry which is preliminary data.</text>
</comment>
<evidence type="ECO:0000259" key="2">
    <source>
        <dbReference type="PROSITE" id="PS51434"/>
    </source>
</evidence>
<evidence type="ECO:0000313" key="4">
    <source>
        <dbReference type="Proteomes" id="UP000054937"/>
    </source>
</evidence>
<dbReference type="InterPro" id="IPR007230">
    <property type="entry name" value="Nup98_auto-Pept-S59_dom"/>
</dbReference>
<feature type="region of interest" description="Disordered" evidence="1">
    <location>
        <begin position="231"/>
        <end position="262"/>
    </location>
</feature>
<keyword evidence="4" id="KW-1185">Reference proteome</keyword>
<feature type="region of interest" description="Disordered" evidence="1">
    <location>
        <begin position="1017"/>
        <end position="1046"/>
    </location>
</feature>
<reference evidence="3 4" key="1">
    <citation type="journal article" date="2015" name="Sci. Rep.">
        <title>Genome of the facultative scuticociliatosis pathogen Pseudocohnilembus persalinus provides insight into its virulence through horizontal gene transfer.</title>
        <authorList>
            <person name="Xiong J."/>
            <person name="Wang G."/>
            <person name="Cheng J."/>
            <person name="Tian M."/>
            <person name="Pan X."/>
            <person name="Warren A."/>
            <person name="Jiang C."/>
            <person name="Yuan D."/>
            <person name="Miao W."/>
        </authorList>
    </citation>
    <scope>NUCLEOTIDE SEQUENCE [LARGE SCALE GENOMIC DNA]</scope>
    <source>
        <strain evidence="3">36N120E</strain>
    </source>
</reference>
<evidence type="ECO:0000313" key="3">
    <source>
        <dbReference type="EMBL" id="KRX07604.1"/>
    </source>
</evidence>
<dbReference type="Gene3D" id="3.30.1610.10">
    <property type="entry name" value="Peptidase S59, nucleoporin"/>
    <property type="match status" value="1"/>
</dbReference>
<sequence>MNNTIMNNNNQIGAMCQMKEFKININGQDQIPPTAGSFLCNFDNNNYPSVDSNVYITTMSHNKNSIYSSKKPGINTVMQRIEDYYLIRSKQFQNLQNLNGFQNCVNNIQQNQNRNVSNFDRNFMQNQNNTQLVPPQWTQEGIQNTVTNNGMNMNNNNNNIFANNNQQNNNNNIFQSQNNNNGNIFSQNNNNMNNNNNIFRNQSNNNNIFANNNNTSNNNIFANGNNNNNGGNIFNNNNNNNNNNQNNIFNNNNNMNQGNNIFNNNNNGGNIFNNNTSMNNQGGIFNNNMNNNNNIFSNNNNNNMNNIFNNNNQNNNNMNNIFNNGGYNNNMNQQGNIFSNNMLNPQNLNLNNPQVQNVLLATNLIDMISRTVQSNNFGNFNSNSNYNYNNNLSNLLFGNSMNQNLYNSGGNNNNYNYNQFSDNYDSQQFKNEDSQKPSQLFAKEDNYQKNYNQKLDGLKNTEINQNSLIKEMQARQNINSLYNLKNNQNLISRSRNNDIQSRYLHNLNTKTQADRQKLLLPQNNKHQITQKSMKFTQQSQSRYLSNLLNQTSQIKGNQVVITNSQSQVISNNRNIMQQSYQNIYSPNSFINNNQSVKNRVQQQKLNNFQKHLLEKNILRQNNNQNLQTPNNQKSFKNQNIDINNQEFNVINNQSASKSSNGNLNNGLEKSNYDLNINNISDKKNQIQANDTEKNNINSYNDNENNFNKNNHPKNPLSNLLNKVFSPKNQFGQNQAQIKFADIQITYFYDGQQQNQEHLILEDLQFQQYENSQEICTKLIKILFEDQQIPEGLQNYIKNCYFQIDSEQKIDILKNQQTLKSIIESCEKNILYYDYENKIFEVKDKTKLQVIFSAAPTLLDPQKQIETVPPLKELIFKDFQDLQKIRNFEIIYQGKYRIIFPGETDITFYNLDNSKIDMNNIIIYPESDENDQNFPKEGEKLNKEALIYYPLQEIIDNFGDVSQYNIYDPNSPYNGYNKENLQLLINYIDGLCDEMNNLQISKDYKYISFTAKTVQTVEINEEDEDDQQSESEDESQEEEEKINSQNN</sequence>
<dbReference type="OrthoDB" id="31011at2759"/>
<name>A0A0V0QZE2_PSEPJ</name>
<dbReference type="InterPro" id="IPR036903">
    <property type="entry name" value="Nup98_auto-Pept-S59_dom_sf"/>
</dbReference>
<gene>
    <name evidence="3" type="ORF">PPERSA_11153</name>
</gene>
<dbReference type="EMBL" id="LDAU01000082">
    <property type="protein sequence ID" value="KRX07604.1"/>
    <property type="molecule type" value="Genomic_DNA"/>
</dbReference>
<dbReference type="InParanoid" id="A0A0V0QZE2"/>
<dbReference type="GO" id="GO:0005643">
    <property type="term" value="C:nuclear pore"/>
    <property type="evidence" value="ECO:0007669"/>
    <property type="project" value="InterPro"/>
</dbReference>
<dbReference type="SUPFAM" id="SSF82215">
    <property type="entry name" value="C-terminal autoproteolytic domain of nucleoporin nup98"/>
    <property type="match status" value="1"/>
</dbReference>
<dbReference type="PROSITE" id="PS51434">
    <property type="entry name" value="NUP_C"/>
    <property type="match status" value="1"/>
</dbReference>
<dbReference type="AlphaFoldDB" id="A0A0V0QZE2"/>
<organism evidence="3 4">
    <name type="scientific">Pseudocohnilembus persalinus</name>
    <name type="common">Ciliate</name>
    <dbReference type="NCBI Taxonomy" id="266149"/>
    <lineage>
        <taxon>Eukaryota</taxon>
        <taxon>Sar</taxon>
        <taxon>Alveolata</taxon>
        <taxon>Ciliophora</taxon>
        <taxon>Intramacronucleata</taxon>
        <taxon>Oligohymenophorea</taxon>
        <taxon>Scuticociliatia</taxon>
        <taxon>Philasterida</taxon>
        <taxon>Pseudocohnilembidae</taxon>
        <taxon>Pseudocohnilembus</taxon>
    </lineage>
</organism>
<protein>
    <submittedName>
        <fullName evidence="3">Peptidase S59, nucleoporin</fullName>
    </submittedName>
</protein>
<proteinExistence type="predicted"/>
<feature type="compositionally biased region" description="Acidic residues" evidence="1">
    <location>
        <begin position="1018"/>
        <end position="1039"/>
    </location>
</feature>
<dbReference type="OMA" id="MNNTIMN"/>